<reference evidence="2" key="1">
    <citation type="submission" date="2022-07" db="EMBL/GenBank/DDBJ databases">
        <title>Phylogenomic reconstructions and comparative analyses of Kickxellomycotina fungi.</title>
        <authorList>
            <person name="Reynolds N.K."/>
            <person name="Stajich J.E."/>
            <person name="Barry K."/>
            <person name="Grigoriev I.V."/>
            <person name="Crous P."/>
            <person name="Smith M.E."/>
        </authorList>
    </citation>
    <scope>NUCLEOTIDE SEQUENCE</scope>
    <source>
        <strain evidence="2">NBRC 105413</strain>
    </source>
</reference>
<gene>
    <name evidence="2" type="ORF">LPJ64_001595</name>
</gene>
<comment type="similarity">
    <text evidence="1">Belongs to the actin family.</text>
</comment>
<sequence>MFAESNLGILGSDSRGPSTVSSTGNSSSVLRRPLSTFGSAIGSSLLYGTTAEEKIVLDIGTYTLRVGYSGDTRPLYKTQLFGNFKPSDKYTGRLVGQTVGLVERNGGQLMESEELLEALLVEQLRHIYRNYLLVDSKSRKVVVAEGALLPIQVKRALARVLFYNLRVPVVTFYPGSVTSLMTCGRMAGLVVDCGHRSTTAMPVYDCRPLVSCMTSTPMGGSSLFENIRQLVLRFGKFKPFDDRGSSAASNGCAIDEDALSDDIVRFLMTKIVYASPIAIPMSFGRPPSDLGVGLAGDNLVEWFESSITASNSVTRLTIDCPKNGRGTLQFPTWIRERAAEILLTGDATQDYKGIIQSIIECVAKSPVDTRRELVKSILVVGGIADLPNFKVRLLHDLISTLRIDPRWSALADDAALAEEQREGSAANGEAFLASDRCWTGASLAVAARIGGIDVKAEDFDGVKIADWTNQI</sequence>
<dbReference type="Gene3D" id="3.90.640.10">
    <property type="entry name" value="Actin, Chain A, domain 4"/>
    <property type="match status" value="1"/>
</dbReference>
<dbReference type="Pfam" id="PF00022">
    <property type="entry name" value="Actin"/>
    <property type="match status" value="2"/>
</dbReference>
<dbReference type="SMART" id="SM00268">
    <property type="entry name" value="ACTIN"/>
    <property type="match status" value="1"/>
</dbReference>
<accession>A0A9W7XPQ2</accession>
<dbReference type="Proteomes" id="UP001145021">
    <property type="component" value="Unassembled WGS sequence"/>
</dbReference>
<dbReference type="AlphaFoldDB" id="A0A9W7XPQ2"/>
<name>A0A9W7XPQ2_9FUNG</name>
<comment type="caution">
    <text evidence="2">The sequence shown here is derived from an EMBL/GenBank/DDBJ whole genome shotgun (WGS) entry which is preliminary data.</text>
</comment>
<dbReference type="InterPro" id="IPR043129">
    <property type="entry name" value="ATPase_NBD"/>
</dbReference>
<dbReference type="InterPro" id="IPR004000">
    <property type="entry name" value="Actin"/>
</dbReference>
<dbReference type="SUPFAM" id="SSF53067">
    <property type="entry name" value="Actin-like ATPase domain"/>
    <property type="match status" value="2"/>
</dbReference>
<organism evidence="2 3">
    <name type="scientific">Coemansia asiatica</name>
    <dbReference type="NCBI Taxonomy" id="1052880"/>
    <lineage>
        <taxon>Eukaryota</taxon>
        <taxon>Fungi</taxon>
        <taxon>Fungi incertae sedis</taxon>
        <taxon>Zoopagomycota</taxon>
        <taxon>Kickxellomycotina</taxon>
        <taxon>Kickxellomycetes</taxon>
        <taxon>Kickxellales</taxon>
        <taxon>Kickxellaceae</taxon>
        <taxon>Coemansia</taxon>
    </lineage>
</organism>
<evidence type="ECO:0008006" key="4">
    <source>
        <dbReference type="Google" id="ProtNLM"/>
    </source>
</evidence>
<keyword evidence="3" id="KW-1185">Reference proteome</keyword>
<proteinExistence type="inferred from homology"/>
<protein>
    <recommendedName>
        <fullName evidence="4">Actin-like ATPase domain-containing protein</fullName>
    </recommendedName>
</protein>
<dbReference type="Gene3D" id="3.30.420.40">
    <property type="match status" value="2"/>
</dbReference>
<evidence type="ECO:0000256" key="1">
    <source>
        <dbReference type="RuleBase" id="RU000487"/>
    </source>
</evidence>
<dbReference type="PANTHER" id="PTHR11937">
    <property type="entry name" value="ACTIN"/>
    <property type="match status" value="1"/>
</dbReference>
<evidence type="ECO:0000313" key="3">
    <source>
        <dbReference type="Proteomes" id="UP001145021"/>
    </source>
</evidence>
<dbReference type="EMBL" id="JANBOH010000043">
    <property type="protein sequence ID" value="KAJ1646974.1"/>
    <property type="molecule type" value="Genomic_DNA"/>
</dbReference>
<evidence type="ECO:0000313" key="2">
    <source>
        <dbReference type="EMBL" id="KAJ1646974.1"/>
    </source>
</evidence>